<dbReference type="EMBL" id="QRTC01000072">
    <property type="protein sequence ID" value="RGQ35127.1"/>
    <property type="molecule type" value="Genomic_DNA"/>
</dbReference>
<keyword evidence="1" id="KW-1133">Transmembrane helix</keyword>
<reference evidence="2 3" key="1">
    <citation type="submission" date="2018-08" db="EMBL/GenBank/DDBJ databases">
        <title>A genome reference for cultivated species of the human gut microbiota.</title>
        <authorList>
            <person name="Zou Y."/>
            <person name="Xue W."/>
            <person name="Luo G."/>
        </authorList>
    </citation>
    <scope>NUCLEOTIDE SEQUENCE [LARGE SCALE GENOMIC DNA]</scope>
    <source>
        <strain evidence="2 3">AF28-26</strain>
    </source>
</reference>
<dbReference type="Pfam" id="PF16316">
    <property type="entry name" value="DUF4956"/>
    <property type="match status" value="1"/>
</dbReference>
<organism evidence="2 3">
    <name type="scientific">[Clostridium] leptum</name>
    <dbReference type="NCBI Taxonomy" id="1535"/>
    <lineage>
        <taxon>Bacteria</taxon>
        <taxon>Bacillati</taxon>
        <taxon>Bacillota</taxon>
        <taxon>Clostridia</taxon>
        <taxon>Eubacteriales</taxon>
        <taxon>Oscillospiraceae</taxon>
        <taxon>Oscillospiraceae incertae sedis</taxon>
    </lineage>
</organism>
<keyword evidence="1" id="KW-0472">Membrane</keyword>
<accession>A0A412AUM4</accession>
<dbReference type="AlphaFoldDB" id="A0A412AUM4"/>
<dbReference type="InterPro" id="IPR032531">
    <property type="entry name" value="DUF4956"/>
</dbReference>
<feature type="transmembrane region" description="Helical" evidence="1">
    <location>
        <begin position="101"/>
        <end position="134"/>
    </location>
</feature>
<protein>
    <submittedName>
        <fullName evidence="2">DUF4956 domain-containing protein</fullName>
    </submittedName>
</protein>
<keyword evidence="1" id="KW-0812">Transmembrane</keyword>
<evidence type="ECO:0000256" key="1">
    <source>
        <dbReference type="SAM" id="Phobius"/>
    </source>
</evidence>
<name>A0A412AUM4_9FIRM</name>
<comment type="caution">
    <text evidence="2">The sequence shown here is derived from an EMBL/GenBank/DDBJ whole genome shotgun (WGS) entry which is preliminary data.</text>
</comment>
<dbReference type="Proteomes" id="UP000284751">
    <property type="component" value="Unassembled WGS sequence"/>
</dbReference>
<gene>
    <name evidence="2" type="ORF">DWY99_13025</name>
</gene>
<feature type="transmembrane region" description="Helical" evidence="1">
    <location>
        <begin position="21"/>
        <end position="41"/>
    </location>
</feature>
<sequence length="224" mass="24581">MNQDILSYIMNHAGSLSLQEILLNFIAAIAVGGVIFFSYRFSHSGALYSGKFNVSLWMLTLVTTLVMCVIGNNIALSLGMVGALSIVRFRTAIKDARDTAYIFWAVAAGICCGISDFMIAILGSVVIFLLMLVLGNIQGNNRYLLIVRGGATAGEKIEQVVQKVYGGKARLCVKNSARESVEYIYELSQKLLQRTENVDISERLFQMDSVETVDLVSQNDEITS</sequence>
<evidence type="ECO:0000313" key="3">
    <source>
        <dbReference type="Proteomes" id="UP000284751"/>
    </source>
</evidence>
<proteinExistence type="predicted"/>
<evidence type="ECO:0000313" key="2">
    <source>
        <dbReference type="EMBL" id="RGQ35127.1"/>
    </source>
</evidence>
<feature type="transmembrane region" description="Helical" evidence="1">
    <location>
        <begin position="61"/>
        <end position="89"/>
    </location>
</feature>